<protein>
    <submittedName>
        <fullName evidence="2">Uncharacterized protein</fullName>
    </submittedName>
</protein>
<name>A0A8C3Q9M8_GEOPR</name>
<keyword evidence="3" id="KW-1185">Reference proteome</keyword>
<evidence type="ECO:0000313" key="3">
    <source>
        <dbReference type="Proteomes" id="UP000694382"/>
    </source>
</evidence>
<dbReference type="PROSITE" id="PS50021">
    <property type="entry name" value="CH"/>
    <property type="match status" value="1"/>
</dbReference>
<sequence length="416" mass="43820">MAGQKRPGVPGAMPGVVVPMPGQGQPGAPEGVPRRVPREKRRRQQRAAPSADRNPLGFRTRTTSYGLSSLHARPQRGPPAPHPPRPLRPLCPLRPPCPLHLPHPLRPLCPQHPQCPPQVRGIWAMAPECPGVTAAPQCPSSPRKGPGAPGVLRRVWVPSSSPLTPPLSLQLAPPRTRGAARGVSPRVAPQNPTAGMAPHSALLMAVPPVCACRAAPAGGTRDKAAPGSAGHRLRLEGAGGRPRAGIRAQGRSAILEKFGGAAKGPAPHLRRSGGAATVKTMLLEWCRARTRGYPVSAAGDQREGPRGAGGGLTPLSAQNVDVQNFSGSWGSGLAFCALLHSFFPDAFDFAALEPNARRDNSALAFATAEERAGCAPLLEVEDMVRLPVPDAKCVYTYVQELYRCLVAKGLVKTKKR</sequence>
<proteinExistence type="predicted"/>
<reference evidence="2" key="2">
    <citation type="submission" date="2025-08" db="UniProtKB">
        <authorList>
            <consortium name="Ensembl"/>
        </authorList>
    </citation>
    <scope>IDENTIFICATION</scope>
</reference>
<dbReference type="PANTHER" id="PTHR23167">
    <property type="entry name" value="CALPONIN HOMOLOGY DOMAIN-CONTAINING PROTEIN DDB_G0272472-RELATED"/>
    <property type="match status" value="1"/>
</dbReference>
<dbReference type="Gene3D" id="1.10.418.10">
    <property type="entry name" value="Calponin-like domain"/>
    <property type="match status" value="1"/>
</dbReference>
<dbReference type="InterPro" id="IPR050540">
    <property type="entry name" value="F-actin_Monoox_Mical"/>
</dbReference>
<dbReference type="SMART" id="SM00033">
    <property type="entry name" value="CH"/>
    <property type="match status" value="1"/>
</dbReference>
<dbReference type="PANTHER" id="PTHR23167:SF45">
    <property type="entry name" value="SMOOTHELIN-LIKE PROTEIN 1"/>
    <property type="match status" value="1"/>
</dbReference>
<reference evidence="2" key="3">
    <citation type="submission" date="2025-09" db="UniProtKB">
        <authorList>
            <consortium name="Ensembl"/>
        </authorList>
    </citation>
    <scope>IDENTIFICATION</scope>
</reference>
<feature type="compositionally biased region" description="Basic residues" evidence="1">
    <location>
        <begin position="35"/>
        <end position="45"/>
    </location>
</feature>
<reference evidence="2" key="1">
    <citation type="submission" date="2020-02" db="EMBL/GenBank/DDBJ databases">
        <authorList>
            <person name="Enbody D E."/>
            <person name="Pettersson E M."/>
        </authorList>
    </citation>
    <scope>NUCLEOTIDE SEQUENCE [LARGE SCALE GENOMIC DNA]</scope>
</reference>
<dbReference type="Pfam" id="PF00307">
    <property type="entry name" value="CH"/>
    <property type="match status" value="1"/>
</dbReference>
<feature type="compositionally biased region" description="Low complexity" evidence="1">
    <location>
        <begin position="7"/>
        <end position="31"/>
    </location>
</feature>
<feature type="region of interest" description="Disordered" evidence="1">
    <location>
        <begin position="1"/>
        <end position="87"/>
    </location>
</feature>
<dbReference type="SUPFAM" id="SSF47576">
    <property type="entry name" value="Calponin-homology domain, CH-domain"/>
    <property type="match status" value="1"/>
</dbReference>
<feature type="region of interest" description="Disordered" evidence="1">
    <location>
        <begin position="162"/>
        <end position="191"/>
    </location>
</feature>
<dbReference type="InterPro" id="IPR036872">
    <property type="entry name" value="CH_dom_sf"/>
</dbReference>
<accession>A0A8U8BDZ6</accession>
<accession>A0A8C3Q9M8</accession>
<feature type="region of interest" description="Disordered" evidence="1">
    <location>
        <begin position="219"/>
        <end position="244"/>
    </location>
</feature>
<organism evidence="2 3">
    <name type="scientific">Geospiza parvula</name>
    <name type="common">Small tree-finch</name>
    <name type="synonym">Camarhynchus parvulus</name>
    <dbReference type="NCBI Taxonomy" id="87175"/>
    <lineage>
        <taxon>Eukaryota</taxon>
        <taxon>Metazoa</taxon>
        <taxon>Chordata</taxon>
        <taxon>Craniata</taxon>
        <taxon>Vertebrata</taxon>
        <taxon>Euteleostomi</taxon>
        <taxon>Archelosauria</taxon>
        <taxon>Archosauria</taxon>
        <taxon>Dinosauria</taxon>
        <taxon>Saurischia</taxon>
        <taxon>Theropoda</taxon>
        <taxon>Coelurosauria</taxon>
        <taxon>Aves</taxon>
        <taxon>Neognathae</taxon>
        <taxon>Neoaves</taxon>
        <taxon>Telluraves</taxon>
        <taxon>Australaves</taxon>
        <taxon>Passeriformes</taxon>
        <taxon>Thraupidae</taxon>
        <taxon>Camarhynchus</taxon>
    </lineage>
</organism>
<dbReference type="Ensembl" id="ENSCPVT00000014278.2">
    <property type="protein sequence ID" value="ENSCPVP00000013660.2"/>
    <property type="gene ID" value="ENSCPVG00000009988.2"/>
</dbReference>
<feature type="compositionally biased region" description="Pro residues" evidence="1">
    <location>
        <begin position="76"/>
        <end position="87"/>
    </location>
</feature>
<dbReference type="InterPro" id="IPR001715">
    <property type="entry name" value="CH_dom"/>
</dbReference>
<evidence type="ECO:0000256" key="1">
    <source>
        <dbReference type="SAM" id="MobiDB-lite"/>
    </source>
</evidence>
<evidence type="ECO:0000313" key="2">
    <source>
        <dbReference type="Ensembl" id="ENSCPVP00000013660.2"/>
    </source>
</evidence>
<dbReference type="Proteomes" id="UP000694382">
    <property type="component" value="Chromosome 5"/>
</dbReference>
<feature type="compositionally biased region" description="Low complexity" evidence="1">
    <location>
        <begin position="162"/>
        <end position="174"/>
    </location>
</feature>
<dbReference type="AlphaFoldDB" id="A0A8C3Q9M8"/>